<dbReference type="EMBL" id="JAUSVK010000001">
    <property type="protein sequence ID" value="MDQ0393019.1"/>
    <property type="molecule type" value="Genomic_DNA"/>
</dbReference>
<sequence>MQFEHDGGPTPVWRPALTPGEFRLKLLRCCIMAQSIKLSKGMDVRIRCKSQV</sequence>
<keyword evidence="2" id="KW-1185">Reference proteome</keyword>
<name>A0ABU0FEH9_9HYPH</name>
<evidence type="ECO:0000313" key="2">
    <source>
        <dbReference type="Proteomes" id="UP001237448"/>
    </source>
</evidence>
<protein>
    <submittedName>
        <fullName evidence="1">Uncharacterized protein</fullName>
    </submittedName>
</protein>
<reference evidence="1 2" key="1">
    <citation type="submission" date="2023-07" db="EMBL/GenBank/DDBJ databases">
        <title>Genomic Encyclopedia of Type Strains, Phase IV (KMG-IV): sequencing the most valuable type-strain genomes for metagenomic binning, comparative biology and taxonomic classification.</title>
        <authorList>
            <person name="Goeker M."/>
        </authorList>
    </citation>
    <scope>NUCLEOTIDE SEQUENCE [LARGE SCALE GENOMIC DNA]</scope>
    <source>
        <strain evidence="1 2">DSM 5896</strain>
    </source>
</reference>
<proteinExistence type="predicted"/>
<dbReference type="RefSeq" id="WP_307427749.1">
    <property type="nucleotide sequence ID" value="NZ_JAUSVK010000001.1"/>
</dbReference>
<organism evidence="1 2">
    <name type="scientific">Labrys monachus</name>
    <dbReference type="NCBI Taxonomy" id="217067"/>
    <lineage>
        <taxon>Bacteria</taxon>
        <taxon>Pseudomonadati</taxon>
        <taxon>Pseudomonadota</taxon>
        <taxon>Alphaproteobacteria</taxon>
        <taxon>Hyphomicrobiales</taxon>
        <taxon>Xanthobacteraceae</taxon>
        <taxon>Labrys</taxon>
    </lineage>
</organism>
<comment type="caution">
    <text evidence="1">The sequence shown here is derived from an EMBL/GenBank/DDBJ whole genome shotgun (WGS) entry which is preliminary data.</text>
</comment>
<gene>
    <name evidence="1" type="ORF">J3R73_002811</name>
</gene>
<evidence type="ECO:0000313" key="1">
    <source>
        <dbReference type="EMBL" id="MDQ0393019.1"/>
    </source>
</evidence>
<accession>A0ABU0FEH9</accession>
<dbReference type="Proteomes" id="UP001237448">
    <property type="component" value="Unassembled WGS sequence"/>
</dbReference>